<dbReference type="EMBL" id="CAJVPI010002931">
    <property type="protein sequence ID" value="CAG8651769.1"/>
    <property type="molecule type" value="Genomic_DNA"/>
</dbReference>
<organism evidence="1 2">
    <name type="scientific">Paraglomus brasilianum</name>
    <dbReference type="NCBI Taxonomy" id="144538"/>
    <lineage>
        <taxon>Eukaryota</taxon>
        <taxon>Fungi</taxon>
        <taxon>Fungi incertae sedis</taxon>
        <taxon>Mucoromycota</taxon>
        <taxon>Glomeromycotina</taxon>
        <taxon>Glomeromycetes</taxon>
        <taxon>Paraglomerales</taxon>
        <taxon>Paraglomeraceae</taxon>
        <taxon>Paraglomus</taxon>
    </lineage>
</organism>
<comment type="caution">
    <text evidence="1">The sequence shown here is derived from an EMBL/GenBank/DDBJ whole genome shotgun (WGS) entry which is preliminary data.</text>
</comment>
<evidence type="ECO:0000313" key="1">
    <source>
        <dbReference type="EMBL" id="CAG8651769.1"/>
    </source>
</evidence>
<evidence type="ECO:0000313" key="2">
    <source>
        <dbReference type="Proteomes" id="UP000789739"/>
    </source>
</evidence>
<dbReference type="Proteomes" id="UP000789739">
    <property type="component" value="Unassembled WGS sequence"/>
</dbReference>
<keyword evidence="2" id="KW-1185">Reference proteome</keyword>
<feature type="non-terminal residue" evidence="1">
    <location>
        <position position="48"/>
    </location>
</feature>
<reference evidence="1" key="1">
    <citation type="submission" date="2021-06" db="EMBL/GenBank/DDBJ databases">
        <authorList>
            <person name="Kallberg Y."/>
            <person name="Tangrot J."/>
            <person name="Rosling A."/>
        </authorList>
    </citation>
    <scope>NUCLEOTIDE SEQUENCE</scope>
    <source>
        <strain evidence="1">BR232B</strain>
    </source>
</reference>
<dbReference type="AlphaFoldDB" id="A0A9N9H2F5"/>
<protein>
    <submittedName>
        <fullName evidence="1">3397_t:CDS:1</fullName>
    </submittedName>
</protein>
<proteinExistence type="predicted"/>
<name>A0A9N9H2F5_9GLOM</name>
<sequence>MSHQLHHRKLPPRKAVFQPRTMCGILASTRIMQPEHTRIRSLNPSLSR</sequence>
<accession>A0A9N9H2F5</accession>
<gene>
    <name evidence="1" type="ORF">PBRASI_LOCUS10301</name>
</gene>